<gene>
    <name evidence="2" type="ORF">E4U13_002939</name>
</gene>
<reference evidence="2 3" key="1">
    <citation type="journal article" date="2020" name="bioRxiv">
        <title>Whole genome comparisons of ergot fungi reveals the divergence and evolution of species within the genus Claviceps are the result of varying mechanisms driving genome evolution and host range expansion.</title>
        <authorList>
            <person name="Wyka S.A."/>
            <person name="Mondo S.J."/>
            <person name="Liu M."/>
            <person name="Dettman J."/>
            <person name="Nalam V."/>
            <person name="Broders K.D."/>
        </authorList>
    </citation>
    <scope>NUCLEOTIDE SEQUENCE [LARGE SCALE GENOMIC DNA]</scope>
    <source>
        <strain evidence="2 3">LM576</strain>
    </source>
</reference>
<dbReference type="AlphaFoldDB" id="A0A9P7PY81"/>
<evidence type="ECO:0000256" key="1">
    <source>
        <dbReference type="SAM" id="SignalP"/>
    </source>
</evidence>
<organism evidence="2 3">
    <name type="scientific">Claviceps humidiphila</name>
    <dbReference type="NCBI Taxonomy" id="1294629"/>
    <lineage>
        <taxon>Eukaryota</taxon>
        <taxon>Fungi</taxon>
        <taxon>Dikarya</taxon>
        <taxon>Ascomycota</taxon>
        <taxon>Pezizomycotina</taxon>
        <taxon>Sordariomycetes</taxon>
        <taxon>Hypocreomycetidae</taxon>
        <taxon>Hypocreales</taxon>
        <taxon>Clavicipitaceae</taxon>
        <taxon>Claviceps</taxon>
    </lineage>
</organism>
<evidence type="ECO:0000313" key="3">
    <source>
        <dbReference type="Proteomes" id="UP000732380"/>
    </source>
</evidence>
<protein>
    <submittedName>
        <fullName evidence="2">Uncharacterized protein</fullName>
    </submittedName>
</protein>
<sequence length="240" mass="25920">MRFASLATMALAAFQTASALVGNFWTFSGNPPGGLRNVTFPFKMDGASHSSGYHFAQKFSFEGIRKVGYCGIQNRPSRANRSIVHALFSTTQGDATSQDRNCFPGANGGPGISCTVDFYDSYDVVYNIVVENVQNTTWVGRAVNNSTGTSVHIGSWTLPPASGGISPNHVGLVEYYPWRIGRHKCHSLPKTAVTIYDPFSVTPGAGTGSIIKPFEYGNCFGNIAFSTEKIDNGYRIQCGF</sequence>
<keyword evidence="3" id="KW-1185">Reference proteome</keyword>
<comment type="caution">
    <text evidence="2">The sequence shown here is derived from an EMBL/GenBank/DDBJ whole genome shotgun (WGS) entry which is preliminary data.</text>
</comment>
<keyword evidence="1" id="KW-0732">Signal</keyword>
<proteinExistence type="predicted"/>
<accession>A0A9P7PY81</accession>
<feature type="chain" id="PRO_5040208456" evidence="1">
    <location>
        <begin position="20"/>
        <end position="240"/>
    </location>
</feature>
<feature type="signal peptide" evidence="1">
    <location>
        <begin position="1"/>
        <end position="19"/>
    </location>
</feature>
<name>A0A9P7PY81_9HYPO</name>
<evidence type="ECO:0000313" key="2">
    <source>
        <dbReference type="EMBL" id="KAG6115214.1"/>
    </source>
</evidence>
<dbReference type="Proteomes" id="UP000732380">
    <property type="component" value="Unassembled WGS sequence"/>
</dbReference>
<dbReference type="EMBL" id="SRQM01000235">
    <property type="protein sequence ID" value="KAG6115214.1"/>
    <property type="molecule type" value="Genomic_DNA"/>
</dbReference>